<dbReference type="GO" id="GO:0043546">
    <property type="term" value="F:molybdopterin cofactor binding"/>
    <property type="evidence" value="ECO:0007669"/>
    <property type="project" value="TreeGrafter"/>
</dbReference>
<dbReference type="STRING" id="13706.A0A1X2HCV7"/>
<dbReference type="PRINTS" id="PR00407">
    <property type="entry name" value="EUMOPTERIN"/>
</dbReference>
<dbReference type="PANTHER" id="PTHR19372:SF7">
    <property type="entry name" value="SULFITE OXIDASE, MITOCHONDRIAL"/>
    <property type="match status" value="1"/>
</dbReference>
<dbReference type="SUPFAM" id="SSF56524">
    <property type="entry name" value="Oxidoreductase molybdopterin-binding domain"/>
    <property type="match status" value="1"/>
</dbReference>
<proteinExistence type="predicted"/>
<dbReference type="GO" id="GO:0020037">
    <property type="term" value="F:heme binding"/>
    <property type="evidence" value="ECO:0007669"/>
    <property type="project" value="TreeGrafter"/>
</dbReference>
<dbReference type="Proteomes" id="UP000242180">
    <property type="component" value="Unassembled WGS sequence"/>
</dbReference>
<organism evidence="1 2">
    <name type="scientific">Syncephalastrum racemosum</name>
    <name type="common">Filamentous fungus</name>
    <dbReference type="NCBI Taxonomy" id="13706"/>
    <lineage>
        <taxon>Eukaryota</taxon>
        <taxon>Fungi</taxon>
        <taxon>Fungi incertae sedis</taxon>
        <taxon>Mucoromycota</taxon>
        <taxon>Mucoromycotina</taxon>
        <taxon>Mucoromycetes</taxon>
        <taxon>Mucorales</taxon>
        <taxon>Syncephalastraceae</taxon>
        <taxon>Syncephalastrum</taxon>
    </lineage>
</organism>
<accession>A0A1X2HCV7</accession>
<protein>
    <submittedName>
        <fullName evidence="1">Uncharacterized protein</fullName>
    </submittedName>
</protein>
<dbReference type="EMBL" id="MCGN01000005">
    <property type="protein sequence ID" value="ORY96645.1"/>
    <property type="molecule type" value="Genomic_DNA"/>
</dbReference>
<dbReference type="AlphaFoldDB" id="A0A1X2HCV7"/>
<evidence type="ECO:0000313" key="2">
    <source>
        <dbReference type="Proteomes" id="UP000242180"/>
    </source>
</evidence>
<keyword evidence="2" id="KW-1185">Reference proteome</keyword>
<dbReference type="InterPro" id="IPR008335">
    <property type="entry name" value="Mopterin_OxRdtase_euk"/>
</dbReference>
<dbReference type="PANTHER" id="PTHR19372">
    <property type="entry name" value="SULFITE REDUCTASE"/>
    <property type="match status" value="1"/>
</dbReference>
<sequence>MPLDYSSEPQRSTPLIVRKDKPFNAEPQLRDLVQHYITPEPYLFCRSHGPLPRLPHDEHQITVNGYAFTVGDFKTRFKKTTVLMAMQASTWTTILHAKRSACVNSNLY</sequence>
<evidence type="ECO:0000313" key="1">
    <source>
        <dbReference type="EMBL" id="ORY96645.1"/>
    </source>
</evidence>
<dbReference type="InterPro" id="IPR036374">
    <property type="entry name" value="OxRdtase_Mopterin-bd_sf"/>
</dbReference>
<dbReference type="Gene3D" id="3.90.420.10">
    <property type="entry name" value="Oxidoreductase, molybdopterin-binding domain"/>
    <property type="match status" value="1"/>
</dbReference>
<dbReference type="GO" id="GO:0008482">
    <property type="term" value="F:sulfite oxidase activity"/>
    <property type="evidence" value="ECO:0007669"/>
    <property type="project" value="TreeGrafter"/>
</dbReference>
<dbReference type="InParanoid" id="A0A1X2HCV7"/>
<dbReference type="GO" id="GO:0005739">
    <property type="term" value="C:mitochondrion"/>
    <property type="evidence" value="ECO:0007669"/>
    <property type="project" value="TreeGrafter"/>
</dbReference>
<dbReference type="OrthoDB" id="10051395at2759"/>
<reference evidence="1 2" key="1">
    <citation type="submission" date="2016-07" db="EMBL/GenBank/DDBJ databases">
        <title>Pervasive Adenine N6-methylation of Active Genes in Fungi.</title>
        <authorList>
            <consortium name="DOE Joint Genome Institute"/>
            <person name="Mondo S.J."/>
            <person name="Dannebaum R.O."/>
            <person name="Kuo R.C."/>
            <person name="Labutti K."/>
            <person name="Haridas S."/>
            <person name="Kuo A."/>
            <person name="Salamov A."/>
            <person name="Ahrendt S.R."/>
            <person name="Lipzen A."/>
            <person name="Sullivan W."/>
            <person name="Andreopoulos W.B."/>
            <person name="Clum A."/>
            <person name="Lindquist E."/>
            <person name="Daum C."/>
            <person name="Ramamoorthy G.K."/>
            <person name="Gryganskyi A."/>
            <person name="Culley D."/>
            <person name="Magnuson J.K."/>
            <person name="James T.Y."/>
            <person name="O'Malley M.A."/>
            <person name="Stajich J.E."/>
            <person name="Spatafora J.W."/>
            <person name="Visel A."/>
            <person name="Grigoriev I.V."/>
        </authorList>
    </citation>
    <scope>NUCLEOTIDE SEQUENCE [LARGE SCALE GENOMIC DNA]</scope>
    <source>
        <strain evidence="1 2">NRRL 2496</strain>
    </source>
</reference>
<gene>
    <name evidence="1" type="ORF">BCR43DRAFT_492035</name>
</gene>
<name>A0A1X2HCV7_SYNRA</name>
<dbReference type="GO" id="GO:0006790">
    <property type="term" value="P:sulfur compound metabolic process"/>
    <property type="evidence" value="ECO:0007669"/>
    <property type="project" value="TreeGrafter"/>
</dbReference>
<comment type="caution">
    <text evidence="1">The sequence shown here is derived from an EMBL/GenBank/DDBJ whole genome shotgun (WGS) entry which is preliminary data.</text>
</comment>